<sequence>MSKQIPAAPGRRPESAAVLALEVLRSQRVSPHFTRVTLGRGDIAGVVPRGFDQSLRLFIPPPGGSLAGVPTTTGLRSYLRYLALSRADRPLMRSYTVREHRVDGAHGPEIDLDLVVHELPDGRLAPAARWAETCAPGDAVAVLDQGIGFAPPSGLRRVALVADETGLPALAAILAGLAPDTQGHALIEVPSVADRREIVAPAGVGVTYVVRDDPRARPGVAVLAAAMGRPLPDEPFFGWVVGEQALASRLRRHWIAAGVPREHVAFCGYWRAR</sequence>
<dbReference type="InterPro" id="IPR007037">
    <property type="entry name" value="SIP_rossman_dom"/>
</dbReference>
<feature type="domain" description="FAD-binding FR-type" evidence="1">
    <location>
        <begin position="16"/>
        <end position="152"/>
    </location>
</feature>
<dbReference type="AlphaFoldDB" id="A0A6J6NVU1"/>
<dbReference type="Gene3D" id="3.40.50.80">
    <property type="entry name" value="Nucleotide-binding domain of ferredoxin-NADP reductase (FNR) module"/>
    <property type="match status" value="1"/>
</dbReference>
<reference evidence="2" key="1">
    <citation type="submission" date="2020-05" db="EMBL/GenBank/DDBJ databases">
        <authorList>
            <person name="Chiriac C."/>
            <person name="Salcher M."/>
            <person name="Ghai R."/>
            <person name="Kavagutti S V."/>
        </authorList>
    </citation>
    <scope>NUCLEOTIDE SEQUENCE</scope>
</reference>
<evidence type="ECO:0000259" key="1">
    <source>
        <dbReference type="PROSITE" id="PS51384"/>
    </source>
</evidence>
<evidence type="ECO:0000313" key="2">
    <source>
        <dbReference type="EMBL" id="CAB4690142.1"/>
    </source>
</evidence>
<dbReference type="Pfam" id="PF08021">
    <property type="entry name" value="FAD_binding_9"/>
    <property type="match status" value="1"/>
</dbReference>
<dbReference type="Pfam" id="PF04954">
    <property type="entry name" value="SIP"/>
    <property type="match status" value="1"/>
</dbReference>
<dbReference type="GO" id="GO:0016491">
    <property type="term" value="F:oxidoreductase activity"/>
    <property type="evidence" value="ECO:0007669"/>
    <property type="project" value="InterPro"/>
</dbReference>
<accession>A0A6J6NVU1</accession>
<organism evidence="2">
    <name type="scientific">freshwater metagenome</name>
    <dbReference type="NCBI Taxonomy" id="449393"/>
    <lineage>
        <taxon>unclassified sequences</taxon>
        <taxon>metagenomes</taxon>
        <taxon>ecological metagenomes</taxon>
    </lineage>
</organism>
<dbReference type="InterPro" id="IPR017927">
    <property type="entry name" value="FAD-bd_FR_type"/>
</dbReference>
<dbReference type="PANTHER" id="PTHR30157:SF0">
    <property type="entry name" value="NADPH-DEPENDENT FERRIC-CHELATE REDUCTASE"/>
    <property type="match status" value="1"/>
</dbReference>
<dbReference type="CDD" id="cd06193">
    <property type="entry name" value="siderophore_interacting"/>
    <property type="match status" value="1"/>
</dbReference>
<protein>
    <submittedName>
        <fullName evidence="2">Unannotated protein</fullName>
    </submittedName>
</protein>
<dbReference type="InterPro" id="IPR039261">
    <property type="entry name" value="FNR_nucleotide-bd"/>
</dbReference>
<dbReference type="Gene3D" id="2.40.30.10">
    <property type="entry name" value="Translation factors"/>
    <property type="match status" value="1"/>
</dbReference>
<proteinExistence type="predicted"/>
<dbReference type="EMBL" id="CAEZXR010000026">
    <property type="protein sequence ID" value="CAB4690142.1"/>
    <property type="molecule type" value="Genomic_DNA"/>
</dbReference>
<dbReference type="InterPro" id="IPR039374">
    <property type="entry name" value="SIP_fam"/>
</dbReference>
<dbReference type="InterPro" id="IPR013113">
    <property type="entry name" value="SIP_FAD-bd"/>
</dbReference>
<name>A0A6J6NVU1_9ZZZZ</name>
<dbReference type="PROSITE" id="PS51384">
    <property type="entry name" value="FAD_FR"/>
    <property type="match status" value="1"/>
</dbReference>
<gene>
    <name evidence="2" type="ORF">UFOPK2579_00353</name>
</gene>
<dbReference type="PANTHER" id="PTHR30157">
    <property type="entry name" value="FERRIC REDUCTASE, NADPH-DEPENDENT"/>
    <property type="match status" value="1"/>
</dbReference>